<evidence type="ECO:0000313" key="2">
    <source>
        <dbReference type="Proteomes" id="UP000187266"/>
    </source>
</evidence>
<accession>A0A2M9DFG6</accession>
<dbReference type="PANTHER" id="PTHR43194">
    <property type="entry name" value="HYDROLASE ALPHA/BETA FOLD FAMILY"/>
    <property type="match status" value="1"/>
</dbReference>
<dbReference type="STRING" id="1267768.BV394_03620"/>
<dbReference type="Proteomes" id="UP000187266">
    <property type="component" value="Chromosome"/>
</dbReference>
<sequence>MSEPLVLLPGLMCDARLFAPQIAALSGGRTLHLANLTRGDTIAEMATHVLADAPARFALAGHYLGGMVAMEILRQAPDRVSRLCVMDTSCLSETPAIAASREPRLIRARSGRLADALREDLGPDQLAAGPSRMDVLAKFMAMAMDLGPQVYERQIKAIQRRPDQQPTLRKLRNLPVLIVCGAEDSLSPPRRHEFMSALIPGAKLALIERAGHLPTLEQPEAVSHVLADWLGWPEPVRRVPGGLATRPAAPPPPRSPR</sequence>
<reference evidence="1 2" key="1">
    <citation type="submission" date="2017-01" db="EMBL/GenBank/DDBJ databases">
        <title>Genomic analysis of Xuhuaishuia manganoxidans DY6-4.</title>
        <authorList>
            <person name="Wang X."/>
        </authorList>
    </citation>
    <scope>NUCLEOTIDE SEQUENCE [LARGE SCALE GENOMIC DNA]</scope>
    <source>
        <strain evidence="1 2">DY6-4</strain>
    </source>
</reference>
<dbReference type="InterPro" id="IPR050228">
    <property type="entry name" value="Carboxylesterase_BioH"/>
</dbReference>
<dbReference type="EMBL" id="CP019124">
    <property type="protein sequence ID" value="APX88928.1"/>
    <property type="molecule type" value="Genomic_DNA"/>
</dbReference>
<accession>A0A1U7DGC6</accession>
<organism evidence="1 2">
    <name type="scientific">Brevirhabdus pacifica</name>
    <dbReference type="NCBI Taxonomy" id="1267768"/>
    <lineage>
        <taxon>Bacteria</taxon>
        <taxon>Pseudomonadati</taxon>
        <taxon>Pseudomonadota</taxon>
        <taxon>Alphaproteobacteria</taxon>
        <taxon>Rhodobacterales</taxon>
        <taxon>Paracoccaceae</taxon>
        <taxon>Brevirhabdus</taxon>
    </lineage>
</organism>
<dbReference type="InterPro" id="IPR029058">
    <property type="entry name" value="AB_hydrolase_fold"/>
</dbReference>
<dbReference type="OrthoDB" id="5491135at2"/>
<proteinExistence type="predicted"/>
<evidence type="ECO:0000313" key="1">
    <source>
        <dbReference type="EMBL" id="APX88928.1"/>
    </source>
</evidence>
<protein>
    <submittedName>
        <fullName evidence="1">Alpha/beta hydrolase</fullName>
    </submittedName>
</protein>
<dbReference type="RefSeq" id="WP_076978951.1">
    <property type="nucleotide sequence ID" value="NZ_CP019124.1"/>
</dbReference>
<dbReference type="Gene3D" id="3.40.50.1820">
    <property type="entry name" value="alpha/beta hydrolase"/>
    <property type="match status" value="1"/>
</dbReference>
<dbReference type="SUPFAM" id="SSF53474">
    <property type="entry name" value="alpha/beta-Hydrolases"/>
    <property type="match status" value="1"/>
</dbReference>
<dbReference type="GO" id="GO:0016787">
    <property type="term" value="F:hydrolase activity"/>
    <property type="evidence" value="ECO:0007669"/>
    <property type="project" value="UniProtKB-KW"/>
</dbReference>
<dbReference type="Pfam" id="PF12697">
    <property type="entry name" value="Abhydrolase_6"/>
    <property type="match status" value="1"/>
</dbReference>
<keyword evidence="2" id="KW-1185">Reference proteome</keyword>
<keyword evidence="1" id="KW-0378">Hydrolase</keyword>
<dbReference type="AlphaFoldDB" id="A0A1U7DGC6"/>
<dbReference type="InterPro" id="IPR000073">
    <property type="entry name" value="AB_hydrolase_1"/>
</dbReference>
<gene>
    <name evidence="1" type="ORF">BV394_03620</name>
</gene>
<dbReference type="PANTHER" id="PTHR43194:SF2">
    <property type="entry name" value="PEROXISOMAL MEMBRANE PROTEIN LPX1"/>
    <property type="match status" value="1"/>
</dbReference>
<dbReference type="PRINTS" id="PR00111">
    <property type="entry name" value="ABHYDROLASE"/>
</dbReference>
<name>A0A1U7DGC6_9RHOB</name>